<name>A0A8J5Y1N7_DIALT</name>
<dbReference type="Gene3D" id="3.30.70.100">
    <property type="match status" value="1"/>
</dbReference>
<dbReference type="PANTHER" id="PTHR33336:SF15">
    <property type="entry name" value="ABM DOMAIN-CONTAINING PROTEIN"/>
    <property type="match status" value="1"/>
</dbReference>
<dbReference type="PANTHER" id="PTHR33336">
    <property type="entry name" value="QUINOL MONOOXYGENASE YGIN-RELATED"/>
    <property type="match status" value="1"/>
</dbReference>
<dbReference type="EMBL" id="JAGTXO010000002">
    <property type="protein sequence ID" value="KAG8469714.1"/>
    <property type="molecule type" value="Genomic_DNA"/>
</dbReference>
<dbReference type="GO" id="GO:0003824">
    <property type="term" value="F:catalytic activity"/>
    <property type="evidence" value="ECO:0007669"/>
    <property type="project" value="TreeGrafter"/>
</dbReference>
<feature type="domain" description="ABM" evidence="1">
    <location>
        <begin position="39"/>
        <end position="131"/>
    </location>
</feature>
<sequence>MVSPASVVAAVSTVAAAALIAEVARLRARHRSHATDSRVFLYVTFEVKPANEAAFFAAFRPLLAASIKEAGCIKYQLTRGKEDAASTYVLLEEWSSEAALARHETMAHFTTHVPKMAASAKITVQKLFPVNVQSSLMAAP</sequence>
<comment type="caution">
    <text evidence="2">The sequence shown here is derived from an EMBL/GenBank/DDBJ whole genome shotgun (WGS) entry which is preliminary data.</text>
</comment>
<evidence type="ECO:0000313" key="3">
    <source>
        <dbReference type="Proteomes" id="UP000751190"/>
    </source>
</evidence>
<dbReference type="InterPro" id="IPR050744">
    <property type="entry name" value="AI-2_Isomerase_LsrG"/>
</dbReference>
<reference evidence="2" key="1">
    <citation type="submission" date="2021-05" db="EMBL/GenBank/DDBJ databases">
        <title>The genome of the haptophyte Pavlova lutheri (Diacronema luteri, Pavlovales) - a model for lipid biosynthesis in eukaryotic algae.</title>
        <authorList>
            <person name="Hulatt C.J."/>
            <person name="Posewitz M.C."/>
        </authorList>
    </citation>
    <scope>NUCLEOTIDE SEQUENCE</scope>
    <source>
        <strain evidence="2">NIVA-4/92</strain>
    </source>
</reference>
<evidence type="ECO:0000313" key="2">
    <source>
        <dbReference type="EMBL" id="KAG8469714.1"/>
    </source>
</evidence>
<accession>A0A8J5Y1N7</accession>
<dbReference type="InterPro" id="IPR007138">
    <property type="entry name" value="ABM_dom"/>
</dbReference>
<dbReference type="AlphaFoldDB" id="A0A8J5Y1N7"/>
<proteinExistence type="predicted"/>
<organism evidence="2 3">
    <name type="scientific">Diacronema lutheri</name>
    <name type="common">Unicellular marine alga</name>
    <name type="synonym">Monochrysis lutheri</name>
    <dbReference type="NCBI Taxonomy" id="2081491"/>
    <lineage>
        <taxon>Eukaryota</taxon>
        <taxon>Haptista</taxon>
        <taxon>Haptophyta</taxon>
        <taxon>Pavlovophyceae</taxon>
        <taxon>Pavlovales</taxon>
        <taxon>Pavlovaceae</taxon>
        <taxon>Diacronema</taxon>
    </lineage>
</organism>
<dbReference type="PROSITE" id="PS51725">
    <property type="entry name" value="ABM"/>
    <property type="match status" value="1"/>
</dbReference>
<dbReference type="Proteomes" id="UP000751190">
    <property type="component" value="Unassembled WGS sequence"/>
</dbReference>
<gene>
    <name evidence="2" type="ORF">KFE25_006169</name>
</gene>
<protein>
    <recommendedName>
        <fullName evidence="1">ABM domain-containing protein</fullName>
    </recommendedName>
</protein>
<dbReference type="InterPro" id="IPR011008">
    <property type="entry name" value="Dimeric_a/b-barrel"/>
</dbReference>
<dbReference type="Pfam" id="PF03992">
    <property type="entry name" value="ABM"/>
    <property type="match status" value="1"/>
</dbReference>
<evidence type="ECO:0000259" key="1">
    <source>
        <dbReference type="PROSITE" id="PS51725"/>
    </source>
</evidence>
<keyword evidence="3" id="KW-1185">Reference proteome</keyword>
<dbReference type="OrthoDB" id="10480950at2759"/>
<dbReference type="SUPFAM" id="SSF54909">
    <property type="entry name" value="Dimeric alpha+beta barrel"/>
    <property type="match status" value="1"/>
</dbReference>